<evidence type="ECO:0008006" key="5">
    <source>
        <dbReference type="Google" id="ProtNLM"/>
    </source>
</evidence>
<dbReference type="GO" id="GO:0006260">
    <property type="term" value="P:DNA replication"/>
    <property type="evidence" value="ECO:0007669"/>
    <property type="project" value="InterPro"/>
</dbReference>
<dbReference type="InterPro" id="IPR022688">
    <property type="entry name" value="G2P_C"/>
</dbReference>
<dbReference type="NCBIfam" id="TIGR01629">
    <property type="entry name" value="rep_II_X"/>
    <property type="match status" value="1"/>
</dbReference>
<evidence type="ECO:0000313" key="4">
    <source>
        <dbReference type="Proteomes" id="UP000525336"/>
    </source>
</evidence>
<dbReference type="InterPro" id="IPR006516">
    <property type="entry name" value="G2P"/>
</dbReference>
<proteinExistence type="predicted"/>
<evidence type="ECO:0000259" key="2">
    <source>
        <dbReference type="Pfam" id="PF05155"/>
    </source>
</evidence>
<organism evidence="3 4">
    <name type="scientific">Vibrio chagasii</name>
    <dbReference type="NCBI Taxonomy" id="170679"/>
    <lineage>
        <taxon>Bacteria</taxon>
        <taxon>Pseudomonadati</taxon>
        <taxon>Pseudomonadota</taxon>
        <taxon>Gammaproteobacteria</taxon>
        <taxon>Vibrionales</taxon>
        <taxon>Vibrionaceae</taxon>
        <taxon>Vibrio</taxon>
    </lineage>
</organism>
<dbReference type="Pfam" id="PF05144">
    <property type="entry name" value="Phage_CRI"/>
    <property type="match status" value="1"/>
</dbReference>
<sequence>MIDMLKISIPFKREFLTNTRVSKSGECIEYVNIIECSRRGIGLEAKSVHYKGGELENKYEVADLRHPYESLPTHFTGIAFKIFQGTLHRAPCIELKGSPAKIIQGHNVFGSTSIALGSDEMLSAFIDSYPDVWEMLEHTQATLDSLDATYSARVGNENKAKQVINCLKNVSNNQMRKSVRNEHETTCYFTQNSRHCNRKAYLKKPEFDAQLSRLLALQASGVTEFDRVIDVMSDPRIINFARNLVRFEASAHRRYLDAMGIPKNLLQAIRYQQDYEKDGNSLIKDIWLKAFTPLLQALEGQRMNIFNDEEIHNKLKLAYSTITPKGNVSYSKADRVFRFYRSLVSDGYDSVKDAFSSRASFYRQLKELQHVGFSKAQLQNLQGNGKDNVVPLLQVIDVDFSNQRPDWYVEPEVGILSKQYGFDTSNVIRLSA</sequence>
<accession>A0A7Y4DU82</accession>
<dbReference type="AlphaFoldDB" id="A0A7Y4DU82"/>
<dbReference type="Proteomes" id="UP000525336">
    <property type="component" value="Unassembled WGS sequence"/>
</dbReference>
<dbReference type="InterPro" id="IPR022686">
    <property type="entry name" value="G2P_N"/>
</dbReference>
<protein>
    <recommendedName>
        <fullName evidence="5">Replication protein</fullName>
    </recommendedName>
</protein>
<reference evidence="3 4" key="1">
    <citation type="submission" date="2019-09" db="EMBL/GenBank/DDBJ databases">
        <title>Draft genome sequencing and comparative genomics of hatchery-associated Vibrios.</title>
        <authorList>
            <person name="Kehlet-Delgado H."/>
            <person name="Mueller R.S."/>
        </authorList>
    </citation>
    <scope>NUCLEOTIDE SEQUENCE [LARGE SCALE GENOMIC DNA]</scope>
    <source>
        <strain evidence="3 4">00-90-10</strain>
    </source>
</reference>
<feature type="domain" description="Replication-associated protein G2P N-terminal" evidence="1">
    <location>
        <begin position="1"/>
        <end position="277"/>
    </location>
</feature>
<evidence type="ECO:0000313" key="3">
    <source>
        <dbReference type="EMBL" id="NOH36520.1"/>
    </source>
</evidence>
<feature type="domain" description="Replication-associated protein G2P C-terminal" evidence="2">
    <location>
        <begin position="322"/>
        <end position="412"/>
    </location>
</feature>
<dbReference type="RefSeq" id="WP_171369611.1">
    <property type="nucleotide sequence ID" value="NZ_VTXW01000070.1"/>
</dbReference>
<dbReference type="EMBL" id="VTXW01000070">
    <property type="protein sequence ID" value="NOH36520.1"/>
    <property type="molecule type" value="Genomic_DNA"/>
</dbReference>
<dbReference type="Pfam" id="PF05155">
    <property type="entry name" value="G2P_X_C"/>
    <property type="match status" value="1"/>
</dbReference>
<gene>
    <name evidence="3" type="ORF">F0245_24890</name>
</gene>
<comment type="caution">
    <text evidence="3">The sequence shown here is derived from an EMBL/GenBank/DDBJ whole genome shotgun (WGS) entry which is preliminary data.</text>
</comment>
<name>A0A7Y4DU82_9VIBR</name>
<evidence type="ECO:0000259" key="1">
    <source>
        <dbReference type="Pfam" id="PF05144"/>
    </source>
</evidence>